<dbReference type="GO" id="GO:0005829">
    <property type="term" value="C:cytosol"/>
    <property type="evidence" value="ECO:0007669"/>
    <property type="project" value="TreeGrafter"/>
</dbReference>
<dbReference type="NCBIfam" id="TIGR03618">
    <property type="entry name" value="Rv1155_F420"/>
    <property type="match status" value="1"/>
</dbReference>
<gene>
    <name evidence="3" type="ORF">BHD05_02430</name>
</gene>
<dbReference type="Pfam" id="PF01243">
    <property type="entry name" value="PNPOx_N"/>
    <property type="match status" value="1"/>
</dbReference>
<dbReference type="PANTHER" id="PTHR35176">
    <property type="entry name" value="HEME OXYGENASE HI_0854-RELATED"/>
    <property type="match status" value="1"/>
</dbReference>
<feature type="domain" description="Pyridoxamine 5'-phosphate oxidase N-terminal" evidence="2">
    <location>
        <begin position="7"/>
        <end position="119"/>
    </location>
</feature>
<dbReference type="PANTHER" id="PTHR35176:SF1">
    <property type="entry name" value="F420H(2)-DEPENDENT BILIVERDIN REDUCTASE"/>
    <property type="match status" value="1"/>
</dbReference>
<protein>
    <submittedName>
        <fullName evidence="3">PPOX class F420-dependent enzyme</fullName>
    </submittedName>
</protein>
<sequence length="137" mass="14927">MHTDQTDDAARFLEERHLAILSTFGAQGGIHSVPVGFTLAGGLVRIITSDSTQKVRNVERGGEASVAQVDGRRWISFAGDARINRDPEAVALAVELYAGRYRQPRVNPRRVVVEITVVKMMGSSGMVPDTAIERLNP</sequence>
<organism evidence="3 4">
    <name type="scientific">Marisediminicola antarctica</name>
    <dbReference type="NCBI Taxonomy" id="674079"/>
    <lineage>
        <taxon>Bacteria</taxon>
        <taxon>Bacillati</taxon>
        <taxon>Actinomycetota</taxon>
        <taxon>Actinomycetes</taxon>
        <taxon>Micrococcales</taxon>
        <taxon>Microbacteriaceae</taxon>
        <taxon>Marisediminicola</taxon>
    </lineage>
</organism>
<dbReference type="GO" id="GO:0016627">
    <property type="term" value="F:oxidoreductase activity, acting on the CH-CH group of donors"/>
    <property type="evidence" value="ECO:0007669"/>
    <property type="project" value="TreeGrafter"/>
</dbReference>
<dbReference type="OrthoDB" id="4551790at2"/>
<dbReference type="RefSeq" id="WP_161885019.1">
    <property type="nucleotide sequence ID" value="NZ_CP017146.1"/>
</dbReference>
<accession>A0A7L5AHU6</accession>
<dbReference type="KEGG" id="mant:BHD05_02430"/>
<keyword evidence="1" id="KW-0560">Oxidoreductase</keyword>
<dbReference type="AlphaFoldDB" id="A0A7L5AHU6"/>
<evidence type="ECO:0000256" key="1">
    <source>
        <dbReference type="ARBA" id="ARBA00023002"/>
    </source>
</evidence>
<dbReference type="InterPro" id="IPR019920">
    <property type="entry name" value="F420-binding_dom_put"/>
</dbReference>
<keyword evidence="4" id="KW-1185">Reference proteome</keyword>
<proteinExistence type="predicted"/>
<reference evidence="3 4" key="1">
    <citation type="submission" date="2016-09" db="EMBL/GenBank/DDBJ databases">
        <title>Complete genome sequence of microbes from the polar regions.</title>
        <authorList>
            <person name="Liao L."/>
            <person name="Chen B."/>
        </authorList>
    </citation>
    <scope>NUCLEOTIDE SEQUENCE [LARGE SCALE GENOMIC DNA]</scope>
    <source>
        <strain evidence="3 4">ZS314</strain>
    </source>
</reference>
<evidence type="ECO:0000313" key="3">
    <source>
        <dbReference type="EMBL" id="QHO68661.1"/>
    </source>
</evidence>
<dbReference type="GO" id="GO:0070967">
    <property type="term" value="F:coenzyme F420 binding"/>
    <property type="evidence" value="ECO:0007669"/>
    <property type="project" value="TreeGrafter"/>
</dbReference>
<dbReference type="Gene3D" id="2.30.110.10">
    <property type="entry name" value="Electron Transport, Fmn-binding Protein, Chain A"/>
    <property type="match status" value="1"/>
</dbReference>
<dbReference type="InterPro" id="IPR011576">
    <property type="entry name" value="Pyridox_Oxase_N"/>
</dbReference>
<evidence type="ECO:0000313" key="4">
    <source>
        <dbReference type="Proteomes" id="UP000464507"/>
    </source>
</evidence>
<dbReference type="InterPro" id="IPR052019">
    <property type="entry name" value="F420H2_bilvrd_red/Heme_oxyg"/>
</dbReference>
<evidence type="ECO:0000259" key="2">
    <source>
        <dbReference type="Pfam" id="PF01243"/>
    </source>
</evidence>
<dbReference type="InterPro" id="IPR012349">
    <property type="entry name" value="Split_barrel_FMN-bd"/>
</dbReference>
<dbReference type="SUPFAM" id="SSF50475">
    <property type="entry name" value="FMN-binding split barrel"/>
    <property type="match status" value="1"/>
</dbReference>
<dbReference type="Proteomes" id="UP000464507">
    <property type="component" value="Chromosome"/>
</dbReference>
<dbReference type="EMBL" id="CP017146">
    <property type="protein sequence ID" value="QHO68661.1"/>
    <property type="molecule type" value="Genomic_DNA"/>
</dbReference>
<name>A0A7L5AHU6_9MICO</name>